<dbReference type="InterPro" id="IPR025824">
    <property type="entry name" value="OB-fold_nuc-bd_dom"/>
</dbReference>
<gene>
    <name evidence="5 9" type="primary">xseA</name>
    <name evidence="9" type="ORF">ACFVKH_07005</name>
</gene>
<dbReference type="CDD" id="cd04489">
    <property type="entry name" value="ExoVII_LU_OBF"/>
    <property type="match status" value="1"/>
</dbReference>
<comment type="caution">
    <text evidence="9">The sequence shown here is derived from an EMBL/GenBank/DDBJ whole genome shotgun (WGS) entry which is preliminary data.</text>
</comment>
<dbReference type="InterPro" id="IPR020579">
    <property type="entry name" value="Exonuc_VII_lsu_C"/>
</dbReference>
<dbReference type="PANTHER" id="PTHR30008">
    <property type="entry name" value="EXODEOXYRIBONUCLEASE 7 LARGE SUBUNIT"/>
    <property type="match status" value="1"/>
</dbReference>
<comment type="catalytic activity">
    <reaction evidence="5 6">
        <text>Exonucleolytic cleavage in either 5'- to 3'- or 3'- to 5'-direction to yield nucleoside 5'-phosphates.</text>
        <dbReference type="EC" id="3.1.11.6"/>
    </reaction>
</comment>
<dbReference type="GO" id="GO:0008855">
    <property type="term" value="F:exodeoxyribonuclease VII activity"/>
    <property type="evidence" value="ECO:0007669"/>
    <property type="project" value="UniProtKB-EC"/>
</dbReference>
<dbReference type="Pfam" id="PF13742">
    <property type="entry name" value="tRNA_anti_2"/>
    <property type="match status" value="1"/>
</dbReference>
<comment type="subcellular location">
    <subcellularLocation>
        <location evidence="5 6">Cytoplasm</location>
    </subcellularLocation>
</comment>
<comment type="similarity">
    <text evidence="5 6">Belongs to the XseA family.</text>
</comment>
<protein>
    <recommendedName>
        <fullName evidence="5">Exodeoxyribonuclease 7 large subunit</fullName>
        <ecNumber evidence="5">3.1.11.6</ecNumber>
    </recommendedName>
    <alternativeName>
        <fullName evidence="5">Exodeoxyribonuclease VII large subunit</fullName>
        <shortName evidence="5">Exonuclease VII large subunit</shortName>
    </alternativeName>
</protein>
<dbReference type="EC" id="3.1.11.6" evidence="5"/>
<evidence type="ECO:0000256" key="5">
    <source>
        <dbReference type="HAMAP-Rule" id="MF_00378"/>
    </source>
</evidence>
<organism evidence="9 10">
    <name type="scientific">Almyronema epifaneia S1</name>
    <dbReference type="NCBI Taxonomy" id="2991925"/>
    <lineage>
        <taxon>Bacteria</taxon>
        <taxon>Bacillati</taxon>
        <taxon>Cyanobacteriota</taxon>
        <taxon>Cyanophyceae</taxon>
        <taxon>Nodosilineales</taxon>
        <taxon>Nodosilineaceae</taxon>
        <taxon>Almyronema</taxon>
        <taxon>Almyronema epifaneia</taxon>
    </lineage>
</organism>
<evidence type="ECO:0000256" key="6">
    <source>
        <dbReference type="RuleBase" id="RU004355"/>
    </source>
</evidence>
<reference evidence="9 10" key="1">
    <citation type="submission" date="2024-10" db="EMBL/GenBank/DDBJ databases">
        <authorList>
            <person name="Ratan Roy A."/>
            <person name="Morales Sandoval P.H."/>
            <person name="De Los Santos Villalobos S."/>
            <person name="Chakraborty S."/>
            <person name="Mukherjee J."/>
        </authorList>
    </citation>
    <scope>NUCLEOTIDE SEQUENCE [LARGE SCALE GENOMIC DNA]</scope>
    <source>
        <strain evidence="9 10">S1</strain>
    </source>
</reference>
<evidence type="ECO:0000256" key="3">
    <source>
        <dbReference type="ARBA" id="ARBA00022801"/>
    </source>
</evidence>
<keyword evidence="2 5" id="KW-0540">Nuclease</keyword>
<dbReference type="HAMAP" id="MF_00378">
    <property type="entry name" value="Exonuc_7_L"/>
    <property type="match status" value="1"/>
</dbReference>
<evidence type="ECO:0000259" key="8">
    <source>
        <dbReference type="Pfam" id="PF13742"/>
    </source>
</evidence>
<evidence type="ECO:0000256" key="1">
    <source>
        <dbReference type="ARBA" id="ARBA00022490"/>
    </source>
</evidence>
<keyword evidence="1 5" id="KW-0963">Cytoplasm</keyword>
<comment type="function">
    <text evidence="5">Bidirectionally degrades single-stranded DNA into large acid-insoluble oligonucleotides, which are then degraded further into small acid-soluble oligonucleotides.</text>
</comment>
<proteinExistence type="inferred from homology"/>
<evidence type="ECO:0000259" key="7">
    <source>
        <dbReference type="Pfam" id="PF02601"/>
    </source>
</evidence>
<evidence type="ECO:0000256" key="2">
    <source>
        <dbReference type="ARBA" id="ARBA00022722"/>
    </source>
</evidence>
<dbReference type="EMBL" id="JBHZOL010000046">
    <property type="protein sequence ID" value="MFE4106015.1"/>
    <property type="molecule type" value="Genomic_DNA"/>
</dbReference>
<sequence length="418" mass="46101">MTSFTDIPSTLTPLSVAGLTDYIQELLEQDYQLRQIWVMGEVSDLRHHASGLFFTLQDPQATATLRCVIWRSQVPRLLELPTTGTLITLLGQIRLYPQRGSYQLVVWQSIPVGEGLNALRYRQLRDRLQLEGLFDAERKRPLPPHPQIVGVVTSDQAAAWGDIQRTLRQRYPGLRVLLSPTQVQGTAAPTAIATALARLGQEGRAEVIILARGGGSAEDLACFNDERVVRAIATCPIPVITGIGHERDESLADLVADWAAHTPTAAAAQAVPSLNDLLAQHRDRTVALSQAMQTKLAIAQVQYATHLERLQRLPIERQLQQNQQRQQWQQQRLTAAIAQRLQQAQTHQATLAQKLAALNPEQVLQRGYALVRQASGALVRTTADLKVGDRVTLQLGQGSAIAQITHLSQTDSSQETDT</sequence>
<name>A0ABW6IEF8_9CYAN</name>
<accession>A0ABW6IEF8</accession>
<keyword evidence="3 5" id="KW-0378">Hydrolase</keyword>
<evidence type="ECO:0000313" key="10">
    <source>
        <dbReference type="Proteomes" id="UP001600165"/>
    </source>
</evidence>
<comment type="subunit">
    <text evidence="5">Heterooligomer composed of large and small subunits.</text>
</comment>
<dbReference type="NCBIfam" id="TIGR00237">
    <property type="entry name" value="xseA"/>
    <property type="match status" value="1"/>
</dbReference>
<feature type="domain" description="Exonuclease VII large subunit C-terminal" evidence="7">
    <location>
        <begin position="133"/>
        <end position="308"/>
    </location>
</feature>
<dbReference type="InterPro" id="IPR003753">
    <property type="entry name" value="Exonuc_VII_L"/>
</dbReference>
<keyword evidence="4 5" id="KW-0269">Exonuclease</keyword>
<evidence type="ECO:0000256" key="4">
    <source>
        <dbReference type="ARBA" id="ARBA00022839"/>
    </source>
</evidence>
<evidence type="ECO:0000313" key="9">
    <source>
        <dbReference type="EMBL" id="MFE4106015.1"/>
    </source>
</evidence>
<dbReference type="Pfam" id="PF02601">
    <property type="entry name" value="Exonuc_VII_L"/>
    <property type="match status" value="1"/>
</dbReference>
<feature type="domain" description="OB-fold nucleic acid binding" evidence="8">
    <location>
        <begin position="14"/>
        <end position="108"/>
    </location>
</feature>
<dbReference type="RefSeq" id="WP_377963360.1">
    <property type="nucleotide sequence ID" value="NZ_JBHZOL010000046.1"/>
</dbReference>
<dbReference type="Proteomes" id="UP001600165">
    <property type="component" value="Unassembled WGS sequence"/>
</dbReference>
<dbReference type="PANTHER" id="PTHR30008:SF0">
    <property type="entry name" value="EXODEOXYRIBONUCLEASE 7 LARGE SUBUNIT"/>
    <property type="match status" value="1"/>
</dbReference>
<keyword evidence="10" id="KW-1185">Reference proteome</keyword>